<name>A0A0V0R5F4_PSEPJ</name>
<feature type="region of interest" description="Disordered" evidence="1">
    <location>
        <begin position="561"/>
        <end position="589"/>
    </location>
</feature>
<feature type="region of interest" description="Disordered" evidence="1">
    <location>
        <begin position="387"/>
        <end position="409"/>
    </location>
</feature>
<dbReference type="OMA" id="SEHYFIE"/>
<feature type="compositionally biased region" description="Basic and acidic residues" evidence="1">
    <location>
        <begin position="563"/>
        <end position="589"/>
    </location>
</feature>
<dbReference type="InParanoid" id="A0A0V0R5F4"/>
<accession>A0A0V0R5F4</accession>
<gene>
    <name evidence="2" type="ORF">PPERSA_02587</name>
</gene>
<proteinExistence type="predicted"/>
<feature type="region of interest" description="Disordered" evidence="1">
    <location>
        <begin position="247"/>
        <end position="268"/>
    </location>
</feature>
<evidence type="ECO:0000313" key="3">
    <source>
        <dbReference type="Proteomes" id="UP000054937"/>
    </source>
</evidence>
<sequence>MSISFDLKQAPQDMSRDLQQLSNFFELPKRGSISLTISKDYPVQVPISKLLHQQQQNQMFMGQNSYNNLINNVKQQQNQTEQKPKKNNNNLIDINAAEVVEEVKISKDDQSMISENKDTSKQEQPNQDNIIIQEVPLNYMNSMDQFITNLICQDTKKFVSDQKSNKWLCHGNLGFNNNNNNLNQDYNKFVMGGGGSLSIPMPGQNGSLALFQQHNLQNQYNNQMNQPQQQQQYQQFMIQNINQQDNNGQQQQNYNQENYNNNNGNNLQSFSQLQQQSYTNQLNPNYYMQQNNENQYGINNNKNQQNKQFNQIDYNPINFQNQYNNNNNQNNFQSHIQQNEYFQQYNYNNIQNIQNQNNNNSNNNNNGNFGFQNQSFQHNDISSFNQQITNMNNNNNNHINNNQNNGSNNQMTQQLTQQQIYFQQAIQSPNLKVNNPNLADYENSINIFLPVLHNNKLSSEIQYKQEDKQYGEHQNNDVQYKNSANTNNDPSLFYQPPQQDYQEENENDKELSNNLSFCNNNNNNKNNEIQKGNFQTKSETQKDKEKISSLNTNINININNINKKQDNEIPAKSENNDKNTKEKNNLQLKKNGEDTRLNTSHVPINMLNNLIRYMIPIYQLKIPCTCQVNKEKCSRCVEFQTIQDLKKQRCKNIQSFGQFWAHKRIRLLSEHYFIEMGPFQIQAKNYRSVNNRQALYKCMPAFLDGVRNHKLFWKLI</sequence>
<keyword evidence="3" id="KW-1185">Reference proteome</keyword>
<evidence type="ECO:0000313" key="2">
    <source>
        <dbReference type="EMBL" id="KRX09715.1"/>
    </source>
</evidence>
<comment type="caution">
    <text evidence="2">The sequence shown here is derived from an EMBL/GenBank/DDBJ whole genome shotgun (WGS) entry which is preliminary data.</text>
</comment>
<dbReference type="AlphaFoldDB" id="A0A0V0R5F4"/>
<feature type="compositionally biased region" description="Polar residues" evidence="1">
    <location>
        <begin position="529"/>
        <end position="538"/>
    </location>
</feature>
<dbReference type="Proteomes" id="UP000054937">
    <property type="component" value="Unassembled WGS sequence"/>
</dbReference>
<feature type="region of interest" description="Disordered" evidence="1">
    <location>
        <begin position="469"/>
        <end position="547"/>
    </location>
</feature>
<feature type="region of interest" description="Disordered" evidence="1">
    <location>
        <begin position="353"/>
        <end position="375"/>
    </location>
</feature>
<protein>
    <submittedName>
        <fullName evidence="2">Uncharacterized protein</fullName>
    </submittedName>
</protein>
<feature type="compositionally biased region" description="Polar residues" evidence="1">
    <location>
        <begin position="476"/>
        <end position="500"/>
    </location>
</feature>
<evidence type="ECO:0000256" key="1">
    <source>
        <dbReference type="SAM" id="MobiDB-lite"/>
    </source>
</evidence>
<feature type="compositionally biased region" description="Low complexity" evidence="1">
    <location>
        <begin position="513"/>
        <end position="527"/>
    </location>
</feature>
<organism evidence="2 3">
    <name type="scientific">Pseudocohnilembus persalinus</name>
    <name type="common">Ciliate</name>
    <dbReference type="NCBI Taxonomy" id="266149"/>
    <lineage>
        <taxon>Eukaryota</taxon>
        <taxon>Sar</taxon>
        <taxon>Alveolata</taxon>
        <taxon>Ciliophora</taxon>
        <taxon>Intramacronucleata</taxon>
        <taxon>Oligohymenophorea</taxon>
        <taxon>Scuticociliatia</taxon>
        <taxon>Philasterida</taxon>
        <taxon>Pseudocohnilembidae</taxon>
        <taxon>Pseudocohnilembus</taxon>
    </lineage>
</organism>
<dbReference type="EMBL" id="LDAU01000044">
    <property type="protein sequence ID" value="KRX09715.1"/>
    <property type="molecule type" value="Genomic_DNA"/>
</dbReference>
<reference evidence="2 3" key="1">
    <citation type="journal article" date="2015" name="Sci. Rep.">
        <title>Genome of the facultative scuticociliatosis pathogen Pseudocohnilembus persalinus provides insight into its virulence through horizontal gene transfer.</title>
        <authorList>
            <person name="Xiong J."/>
            <person name="Wang G."/>
            <person name="Cheng J."/>
            <person name="Tian M."/>
            <person name="Pan X."/>
            <person name="Warren A."/>
            <person name="Jiang C."/>
            <person name="Yuan D."/>
            <person name="Miao W."/>
        </authorList>
    </citation>
    <scope>NUCLEOTIDE SEQUENCE [LARGE SCALE GENOMIC DNA]</scope>
    <source>
        <strain evidence="2">36N120E</strain>
    </source>
</reference>